<dbReference type="EnsemblProtists" id="PYU1_T001440">
    <property type="protein sequence ID" value="PYU1_T001440"/>
    <property type="gene ID" value="PYU1_G001440"/>
</dbReference>
<reference evidence="2" key="2">
    <citation type="submission" date="2010-04" db="EMBL/GenBank/DDBJ databases">
        <authorList>
            <person name="Buell R."/>
            <person name="Hamilton J."/>
            <person name="Hostetler J."/>
        </authorList>
    </citation>
    <scope>NUCLEOTIDE SEQUENCE [LARGE SCALE GENOMIC DNA]</scope>
    <source>
        <strain evidence="2">DAOM:BR144</strain>
    </source>
</reference>
<evidence type="ECO:0000313" key="2">
    <source>
        <dbReference type="Proteomes" id="UP000019132"/>
    </source>
</evidence>
<protein>
    <submittedName>
        <fullName evidence="1">Uncharacterized protein</fullName>
    </submittedName>
</protein>
<reference evidence="1" key="3">
    <citation type="submission" date="2015-02" db="UniProtKB">
        <authorList>
            <consortium name="EnsemblProtists"/>
        </authorList>
    </citation>
    <scope>IDENTIFICATION</scope>
    <source>
        <strain evidence="1">DAOM BR144</strain>
    </source>
</reference>
<dbReference type="OMA" id="HQTHHGS"/>
<dbReference type="Proteomes" id="UP000019132">
    <property type="component" value="Unassembled WGS sequence"/>
</dbReference>
<dbReference type="STRING" id="431595.K3W8Z9"/>
<organism evidence="1 2">
    <name type="scientific">Globisporangium ultimum (strain ATCC 200006 / CBS 805.95 / DAOM BR144)</name>
    <name type="common">Pythium ultimum</name>
    <dbReference type="NCBI Taxonomy" id="431595"/>
    <lineage>
        <taxon>Eukaryota</taxon>
        <taxon>Sar</taxon>
        <taxon>Stramenopiles</taxon>
        <taxon>Oomycota</taxon>
        <taxon>Peronosporomycetes</taxon>
        <taxon>Pythiales</taxon>
        <taxon>Pythiaceae</taxon>
        <taxon>Globisporangium</taxon>
    </lineage>
</organism>
<dbReference type="InParanoid" id="K3W8Z9"/>
<dbReference type="AlphaFoldDB" id="K3W8Z9"/>
<dbReference type="EMBL" id="GL376626">
    <property type="status" value="NOT_ANNOTATED_CDS"/>
    <property type="molecule type" value="Genomic_DNA"/>
</dbReference>
<evidence type="ECO:0000313" key="1">
    <source>
        <dbReference type="EnsemblProtists" id="PYU1_T001440"/>
    </source>
</evidence>
<accession>K3W8Z9</accession>
<name>K3W8Z9_GLOUD</name>
<sequence>MATKPGDQQKPAISYESGKALMAHGPQVLNEHLATNIETALGRALPQMEVRFNNLSVTADLVVAEEKSDTPELPTITNTIKNVFKECPSQQQAVRKEILKNVSGSFNPARSHS</sequence>
<reference evidence="2" key="1">
    <citation type="journal article" date="2010" name="Genome Biol.">
        <title>Genome sequence of the necrotrophic plant pathogen Pythium ultimum reveals original pathogenicity mechanisms and effector repertoire.</title>
        <authorList>
            <person name="Levesque C.A."/>
            <person name="Brouwer H."/>
            <person name="Cano L."/>
            <person name="Hamilton J.P."/>
            <person name="Holt C."/>
            <person name="Huitema E."/>
            <person name="Raffaele S."/>
            <person name="Robideau G.P."/>
            <person name="Thines M."/>
            <person name="Win J."/>
            <person name="Zerillo M.M."/>
            <person name="Beakes G.W."/>
            <person name="Boore J.L."/>
            <person name="Busam D."/>
            <person name="Dumas B."/>
            <person name="Ferriera S."/>
            <person name="Fuerstenberg S.I."/>
            <person name="Gachon C.M."/>
            <person name="Gaulin E."/>
            <person name="Govers F."/>
            <person name="Grenville-Briggs L."/>
            <person name="Horner N."/>
            <person name="Hostetler J."/>
            <person name="Jiang R.H."/>
            <person name="Johnson J."/>
            <person name="Krajaejun T."/>
            <person name="Lin H."/>
            <person name="Meijer H.J."/>
            <person name="Moore B."/>
            <person name="Morris P."/>
            <person name="Phuntmart V."/>
            <person name="Puiu D."/>
            <person name="Shetty J."/>
            <person name="Stajich J.E."/>
            <person name="Tripathy S."/>
            <person name="Wawra S."/>
            <person name="van West P."/>
            <person name="Whitty B.R."/>
            <person name="Coutinho P.M."/>
            <person name="Henrissat B."/>
            <person name="Martin F."/>
            <person name="Thomas P.D."/>
            <person name="Tyler B.M."/>
            <person name="De Vries R.P."/>
            <person name="Kamoun S."/>
            <person name="Yandell M."/>
            <person name="Tisserat N."/>
            <person name="Buell C.R."/>
        </authorList>
    </citation>
    <scope>NUCLEOTIDE SEQUENCE</scope>
    <source>
        <strain evidence="2">DAOM:BR144</strain>
    </source>
</reference>
<dbReference type="HOGENOM" id="CLU_000604_91_1_1"/>
<dbReference type="VEuPathDB" id="FungiDB:PYU1_G001440"/>
<proteinExistence type="predicted"/>
<keyword evidence="2" id="KW-1185">Reference proteome</keyword>
<dbReference type="eggNOG" id="ENOG502STCH">
    <property type="taxonomic scope" value="Eukaryota"/>
</dbReference>